<accession>A0AA39P958</accession>
<dbReference type="Proteomes" id="UP001175227">
    <property type="component" value="Unassembled WGS sequence"/>
</dbReference>
<name>A0AA39P958_9AGAR</name>
<sequence>MLRSSSLFTSSRVKTQIRDVRSDDVRNPGICSPMRMTDINNVLMELDLCSDGPSASPKFPSYHEEGGATWVPHSLLLHYDDDGLCAPELNKVVRKHPLIHYECPDRPKITLSALAETGNAELTIPVLKQRSYAGNEPVISSALADTPCDDLGIDGILEKFNATLGTSYSLGSKDLSPLRKAALQSILNPYVVRNDNFGIVYAHLRRIWCLCDVAAIEYASRIQEEEDTKTRRVLVQDRITRRDVPPRRVWDLYANRVVPYWVTNNRHPWGISHAWVDKNDHGYEWPVPMPKNANLDLIRIEMLNLGAEYAWLDVLCLRQEGGRGEYLCVEEWKLDVPTIGWVYESAHVVCYFNGLGCPLHLTLDYFESDRCWCRRAWTLQEITNDAIIGGETGDGIMENKVQKMFDEQLARLREMRKRNFTLELASEMQNRVSSKSLDKVAGLAYLLYPDCIPIYDAKKSDTDAWEVLMDIILSLCRAELFFYFPEPGNGNKFWRPSWQQIMTIKHFVPRSYLWPGDVRQGDTDGDWYEGYCIDSAYVRGLDEGLKEEKPRQGEMIFQNAAGFSCTFKILADHVYPIPDGSYVLIGASNGHSTCPLGLWVVGQLKEDGKFEKLSVFCLVDDEQVNLRKPGLEKVKISLC</sequence>
<reference evidence="1" key="1">
    <citation type="submission" date="2023-06" db="EMBL/GenBank/DDBJ databases">
        <authorList>
            <consortium name="Lawrence Berkeley National Laboratory"/>
            <person name="Ahrendt S."/>
            <person name="Sahu N."/>
            <person name="Indic B."/>
            <person name="Wong-Bajracharya J."/>
            <person name="Merenyi Z."/>
            <person name="Ke H.-M."/>
            <person name="Monk M."/>
            <person name="Kocsube S."/>
            <person name="Drula E."/>
            <person name="Lipzen A."/>
            <person name="Balint B."/>
            <person name="Henrissat B."/>
            <person name="Andreopoulos B."/>
            <person name="Martin F.M."/>
            <person name="Harder C.B."/>
            <person name="Rigling D."/>
            <person name="Ford K.L."/>
            <person name="Foster G.D."/>
            <person name="Pangilinan J."/>
            <person name="Papanicolaou A."/>
            <person name="Barry K."/>
            <person name="LaButti K."/>
            <person name="Viragh M."/>
            <person name="Koriabine M."/>
            <person name="Yan M."/>
            <person name="Riley R."/>
            <person name="Champramary S."/>
            <person name="Plett K.L."/>
            <person name="Tsai I.J."/>
            <person name="Slot J."/>
            <person name="Sipos G."/>
            <person name="Plett J."/>
            <person name="Nagy L.G."/>
            <person name="Grigoriev I.V."/>
        </authorList>
    </citation>
    <scope>NUCLEOTIDE SEQUENCE</scope>
    <source>
        <strain evidence="1">ICMP 16352</strain>
    </source>
</reference>
<evidence type="ECO:0000313" key="2">
    <source>
        <dbReference type="Proteomes" id="UP001175227"/>
    </source>
</evidence>
<dbReference type="AlphaFoldDB" id="A0AA39P958"/>
<evidence type="ECO:0008006" key="3">
    <source>
        <dbReference type="Google" id="ProtNLM"/>
    </source>
</evidence>
<gene>
    <name evidence="1" type="ORF">IW261DRAFT_1593759</name>
</gene>
<keyword evidence="2" id="KW-1185">Reference proteome</keyword>
<comment type="caution">
    <text evidence="1">The sequence shown here is derived from an EMBL/GenBank/DDBJ whole genome shotgun (WGS) entry which is preliminary data.</text>
</comment>
<proteinExistence type="predicted"/>
<organism evidence="1 2">
    <name type="scientific">Armillaria novae-zelandiae</name>
    <dbReference type="NCBI Taxonomy" id="153914"/>
    <lineage>
        <taxon>Eukaryota</taxon>
        <taxon>Fungi</taxon>
        <taxon>Dikarya</taxon>
        <taxon>Basidiomycota</taxon>
        <taxon>Agaricomycotina</taxon>
        <taxon>Agaricomycetes</taxon>
        <taxon>Agaricomycetidae</taxon>
        <taxon>Agaricales</taxon>
        <taxon>Marasmiineae</taxon>
        <taxon>Physalacriaceae</taxon>
        <taxon>Armillaria</taxon>
    </lineage>
</organism>
<evidence type="ECO:0000313" key="1">
    <source>
        <dbReference type="EMBL" id="KAK0479183.1"/>
    </source>
</evidence>
<dbReference type="EMBL" id="JAUEPR010000012">
    <property type="protein sequence ID" value="KAK0479183.1"/>
    <property type="molecule type" value="Genomic_DNA"/>
</dbReference>
<protein>
    <recommendedName>
        <fullName evidence="3">Heterokaryon incompatibility domain-containing protein</fullName>
    </recommendedName>
</protein>